<dbReference type="Proteomes" id="UP000182783">
    <property type="component" value="Unassembled WGS sequence"/>
</dbReference>
<dbReference type="RefSeq" id="WP_062519385.1">
    <property type="nucleotide sequence ID" value="NZ_CP048429.1"/>
</dbReference>
<dbReference type="EMBL" id="FNGM01000037">
    <property type="protein sequence ID" value="SDN31119.1"/>
    <property type="molecule type" value="Genomic_DNA"/>
</dbReference>
<protein>
    <submittedName>
        <fullName evidence="3">N-acetylmuramoyl-L-alanine amidase</fullName>
    </submittedName>
</protein>
<keyword evidence="1" id="KW-0378">Hydrolase</keyword>
<reference evidence="3 4" key="1">
    <citation type="submission" date="2016-10" db="EMBL/GenBank/DDBJ databases">
        <authorList>
            <person name="de Groot N.N."/>
        </authorList>
    </citation>
    <scope>NUCLEOTIDE SEQUENCE [LARGE SCALE GENOMIC DNA]</scope>
    <source>
        <strain evidence="3 4">CGMCC 1.10239</strain>
    </source>
</reference>
<dbReference type="OrthoDB" id="9763643at2"/>
<dbReference type="InterPro" id="IPR050695">
    <property type="entry name" value="N-acetylmuramoyl_amidase_3"/>
</dbReference>
<name>A0A1H0AC16_9BACL</name>
<dbReference type="Gene3D" id="3.40.630.40">
    <property type="entry name" value="Zn-dependent exopeptidases"/>
    <property type="match status" value="1"/>
</dbReference>
<gene>
    <name evidence="3" type="ORF">SAMN05216191_1374</name>
</gene>
<evidence type="ECO:0000313" key="3">
    <source>
        <dbReference type="EMBL" id="SDN31119.1"/>
    </source>
</evidence>
<evidence type="ECO:0000259" key="2">
    <source>
        <dbReference type="SMART" id="SM00646"/>
    </source>
</evidence>
<evidence type="ECO:0000313" key="4">
    <source>
        <dbReference type="Proteomes" id="UP000182783"/>
    </source>
</evidence>
<dbReference type="InterPro" id="IPR002508">
    <property type="entry name" value="MurNAc-LAA_cat"/>
</dbReference>
<proteinExistence type="predicted"/>
<dbReference type="PANTHER" id="PTHR30404:SF0">
    <property type="entry name" value="N-ACETYLMURAMOYL-L-ALANINE AMIDASE AMIC"/>
    <property type="match status" value="1"/>
</dbReference>
<feature type="domain" description="MurNAc-LAA" evidence="2">
    <location>
        <begin position="184"/>
        <end position="292"/>
    </location>
</feature>
<evidence type="ECO:0000256" key="1">
    <source>
        <dbReference type="ARBA" id="ARBA00022801"/>
    </source>
</evidence>
<dbReference type="GO" id="GO:0030288">
    <property type="term" value="C:outer membrane-bounded periplasmic space"/>
    <property type="evidence" value="ECO:0007669"/>
    <property type="project" value="TreeGrafter"/>
</dbReference>
<dbReference type="Pfam" id="PF01520">
    <property type="entry name" value="Amidase_3"/>
    <property type="match status" value="1"/>
</dbReference>
<dbReference type="CDD" id="cd02696">
    <property type="entry name" value="MurNAc-LAA"/>
    <property type="match status" value="1"/>
</dbReference>
<dbReference type="GO" id="GO:0008745">
    <property type="term" value="F:N-acetylmuramoyl-L-alanine amidase activity"/>
    <property type="evidence" value="ECO:0007669"/>
    <property type="project" value="InterPro"/>
</dbReference>
<dbReference type="PANTHER" id="PTHR30404">
    <property type="entry name" value="N-ACETYLMURAMOYL-L-ALANINE AMIDASE"/>
    <property type="match status" value="1"/>
</dbReference>
<sequence>MWSILETLYDLTYFIIKNMEGLKWEALLFYLFYLFGKRSGMKMFRKFLQNHFPLFKEESEEWRKYVGKQIVKLGGEPYIPVREYGRSTLSEKSEARNLTTSSTLSQEGIDPERRHLMTEKIYDVLGDPGHGGHDTGAISVTGVKEKDINLAVGLKVKELLKDNPRIRFTLTRETDVFVQLSDRAKMANKMKAEAFISIHVNSFKPESTGTETEYTRTGDSVKLATILQKHLVQATGFKDRGINKLNLAVTRETKMAAALAEPGFLSNPAEEVILVSPDFIPRYAEAVARAACEYLGVPYNTTVGVTQPVTVCIGDLNLSTPGIIIDGRSWVPAKMTLSALGFMTWYFQDKTVHINSTPVETKIFDNTSYIRSVDLMSLGMVRSVFMEPDATNPKRVLIIPKEG</sequence>
<dbReference type="SMART" id="SM00646">
    <property type="entry name" value="Ami_3"/>
    <property type="match status" value="1"/>
</dbReference>
<organism evidence="3 4">
    <name type="scientific">Paenibacillus jilunlii</name>
    <dbReference type="NCBI Taxonomy" id="682956"/>
    <lineage>
        <taxon>Bacteria</taxon>
        <taxon>Bacillati</taxon>
        <taxon>Bacillota</taxon>
        <taxon>Bacilli</taxon>
        <taxon>Bacillales</taxon>
        <taxon>Paenibacillaceae</taxon>
        <taxon>Paenibacillus</taxon>
    </lineage>
</organism>
<dbReference type="GO" id="GO:0009253">
    <property type="term" value="P:peptidoglycan catabolic process"/>
    <property type="evidence" value="ECO:0007669"/>
    <property type="project" value="InterPro"/>
</dbReference>
<accession>A0A1H0AC16</accession>
<dbReference type="AlphaFoldDB" id="A0A1H0AC16"/>
<dbReference type="SUPFAM" id="SSF53187">
    <property type="entry name" value="Zn-dependent exopeptidases"/>
    <property type="match status" value="1"/>
</dbReference>